<accession>A0A510HKP6</accession>
<evidence type="ECO:0000256" key="2">
    <source>
        <dbReference type="ARBA" id="ARBA00022840"/>
    </source>
</evidence>
<sequence>MRPEPSPHPPAARVALLVNTHALPPLSYLVPPELRRRVTTGSLVVVRLSGRSELGVVVGLLPDGDDRAREEILRVVERLRLPSTTVSLCLRVCEEAAAPLAPVLRAALPPGLGIAGYRVRGSLPGWPWRPGELVSRSAARRALGAGLREAEAAGILELAPSLPEPGTVELAVITSAREPDLSRAPRQRALLEALRRRGGRCRVDELLREASASRSSLRALAARGKVRTLRVAEPPPLLEGLQSELPERTAADAARRVLEGGLWLWRAPTRAHPAAAAALAAAAVSAGRQALILIPEVEMMGPVVEQIRRVLPKSASVATYHAGMGRARSALYGAAAAGRLDVLVGTRSAALLPLGRPRPLLCVVDEPNEAHRAEPGYEGVPLHVREISLLRAAAEGGGALFLSRCPSLALYGRPGVCEIPPPPERRWPAVRIVDMRGSGAPLSRTALEACRRALGTGRRVGVVGNRLGYATSMVCNGCGAALRCPRCHLALAVLADGLSCPRCGRREPARERCPDCGSGRLGPAGLAVERLRRELSRSLGTDNTGLLAGGRILRADEAPVVVGTPHPMLSRRWDCVVLPDADHLLLASPAGARERAFRLLHRAAEATERLLIIQTRHPEDPVLRAAVDDDYPSFARVELGRLRALGYPPFGGLVAITLRGPEEVVRRAVESRVRSALQSGVELWGPVPAPSADGPSAWRLLLRSRERAAAARAGRLVARRLARAERISVRVEVDPEEV</sequence>
<dbReference type="GO" id="GO:0003677">
    <property type="term" value="F:DNA binding"/>
    <property type="evidence" value="ECO:0007669"/>
    <property type="project" value="UniProtKB-KW"/>
</dbReference>
<dbReference type="RefSeq" id="WP_143527016.1">
    <property type="nucleotide sequence ID" value="NZ_AP019791.1"/>
</dbReference>
<evidence type="ECO:0000256" key="1">
    <source>
        <dbReference type="ARBA" id="ARBA00022741"/>
    </source>
</evidence>
<dbReference type="InterPro" id="IPR042115">
    <property type="entry name" value="PriA_3primeBD_sf"/>
</dbReference>
<evidence type="ECO:0008006" key="8">
    <source>
        <dbReference type="Google" id="ProtNLM"/>
    </source>
</evidence>
<dbReference type="PANTHER" id="PTHR30580:SF0">
    <property type="entry name" value="PRIMOSOMAL PROTEIN N"/>
    <property type="match status" value="1"/>
</dbReference>
<dbReference type="GO" id="GO:0006302">
    <property type="term" value="P:double-strand break repair"/>
    <property type="evidence" value="ECO:0007669"/>
    <property type="project" value="TreeGrafter"/>
</dbReference>
<evidence type="ECO:0000313" key="6">
    <source>
        <dbReference type="EMBL" id="BBL78927.1"/>
    </source>
</evidence>
<proteinExistence type="predicted"/>
<evidence type="ECO:0000259" key="5">
    <source>
        <dbReference type="Pfam" id="PF18074"/>
    </source>
</evidence>
<dbReference type="Proteomes" id="UP000318065">
    <property type="component" value="Chromosome"/>
</dbReference>
<dbReference type="GO" id="GO:0005524">
    <property type="term" value="F:ATP binding"/>
    <property type="evidence" value="ECO:0007669"/>
    <property type="project" value="UniProtKB-KW"/>
</dbReference>
<gene>
    <name evidence="6" type="ORF">RxyAA322_07810</name>
</gene>
<evidence type="ECO:0000256" key="3">
    <source>
        <dbReference type="ARBA" id="ARBA00023125"/>
    </source>
</evidence>
<organism evidence="6 7">
    <name type="scientific">Rubrobacter xylanophilus</name>
    <dbReference type="NCBI Taxonomy" id="49319"/>
    <lineage>
        <taxon>Bacteria</taxon>
        <taxon>Bacillati</taxon>
        <taxon>Actinomycetota</taxon>
        <taxon>Rubrobacteria</taxon>
        <taxon>Rubrobacterales</taxon>
        <taxon>Rubrobacteraceae</taxon>
        <taxon>Rubrobacter</taxon>
    </lineage>
</organism>
<dbReference type="InterPro" id="IPR027417">
    <property type="entry name" value="P-loop_NTPase"/>
</dbReference>
<dbReference type="Gene3D" id="3.40.50.300">
    <property type="entry name" value="P-loop containing nucleotide triphosphate hydrolases"/>
    <property type="match status" value="1"/>
</dbReference>
<dbReference type="OrthoDB" id="3177118at2"/>
<dbReference type="PANTHER" id="PTHR30580">
    <property type="entry name" value="PRIMOSOMAL PROTEIN N"/>
    <property type="match status" value="1"/>
</dbReference>
<keyword evidence="1" id="KW-0547">Nucleotide-binding</keyword>
<dbReference type="Pfam" id="PF17764">
    <property type="entry name" value="PriA_3primeBD"/>
    <property type="match status" value="1"/>
</dbReference>
<feature type="domain" description="Primosomal protein N' 3' DNA-binding" evidence="4">
    <location>
        <begin position="18"/>
        <end position="109"/>
    </location>
</feature>
<dbReference type="Pfam" id="PF18074">
    <property type="entry name" value="PriA_C"/>
    <property type="match status" value="1"/>
</dbReference>
<keyword evidence="2" id="KW-0067">ATP-binding</keyword>
<dbReference type="SUPFAM" id="SSF52540">
    <property type="entry name" value="P-loop containing nucleoside triphosphate hydrolases"/>
    <property type="match status" value="1"/>
</dbReference>
<protein>
    <recommendedName>
        <fullName evidence="8">ATP-dependent helicase PriA</fullName>
    </recommendedName>
</protein>
<dbReference type="EMBL" id="AP019791">
    <property type="protein sequence ID" value="BBL78927.1"/>
    <property type="molecule type" value="Genomic_DNA"/>
</dbReference>
<dbReference type="GO" id="GO:0006310">
    <property type="term" value="P:DNA recombination"/>
    <property type="evidence" value="ECO:0007669"/>
    <property type="project" value="TreeGrafter"/>
</dbReference>
<evidence type="ECO:0000259" key="4">
    <source>
        <dbReference type="Pfam" id="PF17764"/>
    </source>
</evidence>
<dbReference type="InterPro" id="IPR041222">
    <property type="entry name" value="PriA_3primeBD"/>
</dbReference>
<dbReference type="GO" id="GO:0043138">
    <property type="term" value="F:3'-5' DNA helicase activity"/>
    <property type="evidence" value="ECO:0007669"/>
    <property type="project" value="TreeGrafter"/>
</dbReference>
<dbReference type="InterPro" id="IPR041236">
    <property type="entry name" value="PriA_C"/>
</dbReference>
<dbReference type="GO" id="GO:0006270">
    <property type="term" value="P:DNA replication initiation"/>
    <property type="evidence" value="ECO:0007669"/>
    <property type="project" value="TreeGrafter"/>
</dbReference>
<keyword evidence="7" id="KW-1185">Reference proteome</keyword>
<reference evidence="6" key="1">
    <citation type="journal article" date="2019" name="Microbiol. Resour. Announc.">
        <title>Complete Genome Sequence of Rubrobacter xylanophilus Strain AA3-22, Isolated from Arima Onsen in Japan.</title>
        <authorList>
            <person name="Tomariguchi N."/>
            <person name="Miyazaki K."/>
        </authorList>
    </citation>
    <scope>NUCLEOTIDE SEQUENCE [LARGE SCALE GENOMIC DNA]</scope>
    <source>
        <strain evidence="6">AA3-22</strain>
    </source>
</reference>
<name>A0A510HKP6_9ACTN</name>
<dbReference type="AlphaFoldDB" id="A0A510HKP6"/>
<dbReference type="Gene3D" id="3.40.1440.60">
    <property type="entry name" value="PriA, 3(prime) DNA-binding domain"/>
    <property type="match status" value="1"/>
</dbReference>
<feature type="domain" description="Primosomal protein N C-terminal" evidence="5">
    <location>
        <begin position="649"/>
        <end position="735"/>
    </location>
</feature>
<keyword evidence="3" id="KW-0238">DNA-binding</keyword>
<evidence type="ECO:0000313" key="7">
    <source>
        <dbReference type="Proteomes" id="UP000318065"/>
    </source>
</evidence>